<organism evidence="1">
    <name type="scientific">Rhizophora mucronata</name>
    <name type="common">Asiatic mangrove</name>
    <dbReference type="NCBI Taxonomy" id="61149"/>
    <lineage>
        <taxon>Eukaryota</taxon>
        <taxon>Viridiplantae</taxon>
        <taxon>Streptophyta</taxon>
        <taxon>Embryophyta</taxon>
        <taxon>Tracheophyta</taxon>
        <taxon>Spermatophyta</taxon>
        <taxon>Magnoliopsida</taxon>
        <taxon>eudicotyledons</taxon>
        <taxon>Gunneridae</taxon>
        <taxon>Pentapetalae</taxon>
        <taxon>rosids</taxon>
        <taxon>fabids</taxon>
        <taxon>Malpighiales</taxon>
        <taxon>Rhizophoraceae</taxon>
        <taxon>Rhizophora</taxon>
    </lineage>
</organism>
<name>A0A2P2P654_RHIMU</name>
<accession>A0A2P2P654</accession>
<proteinExistence type="predicted"/>
<reference evidence="1" key="1">
    <citation type="submission" date="2018-02" db="EMBL/GenBank/DDBJ databases">
        <title>Rhizophora mucronata_Transcriptome.</title>
        <authorList>
            <person name="Meera S.P."/>
            <person name="Sreeshan A."/>
            <person name="Augustine A."/>
        </authorList>
    </citation>
    <scope>NUCLEOTIDE SEQUENCE</scope>
    <source>
        <tissue evidence="1">Leaf</tissue>
    </source>
</reference>
<evidence type="ECO:0000313" key="1">
    <source>
        <dbReference type="EMBL" id="MBX50232.1"/>
    </source>
</evidence>
<dbReference type="AlphaFoldDB" id="A0A2P2P654"/>
<dbReference type="EMBL" id="GGEC01069748">
    <property type="protein sequence ID" value="MBX50232.1"/>
    <property type="molecule type" value="Transcribed_RNA"/>
</dbReference>
<protein>
    <submittedName>
        <fullName evidence="1">Uncharacterized protein</fullName>
    </submittedName>
</protein>
<sequence>MVDHHKDYLDLDYRKEPSPFHNHPLAHQSCHYTSHLHTIHQNLVSIQPTTVRPSKSAI</sequence>